<sequence length="424" mass="45968">MQCKPCQHSTQAMALRSALLASLGAVATLAQGPADYIAEPSSEPRDFPYLNNQTVAYPPEGQQLSYPRYVELLDGTILFTTAGGATGPDGLPAFPVFSSSDGGASWEQISNITDQVNGWGMGAQPALMELTESLGGYDEGTILASGNSWSRNGTRIDLYASKDKAQTWEFVSHIAEGGPPNTTNGATPIWEPYLMLYNHEVVAFYSDQRDPAHGQKLAHQCSHDLHHWGPVVNDVAYPTYADRPGMTVITQLPNGKWMFVHEYPGGYSLGLARYPVFYHIANSPLTFYEDDPHGTPLLAQGFQPSSSPFVVWSPQGGDNGTIIVSDADHSGVFVNTMLGDPTGWRYKLTGARDAYSRALAIWNGQPNKLAIISGAAYGDSQNNITNPLTLNVLNLEELIWQNPPPDPVTVLSVYYPDLGNTGNQ</sequence>
<dbReference type="SUPFAM" id="SSF50939">
    <property type="entry name" value="Sialidases"/>
    <property type="match status" value="1"/>
</dbReference>
<dbReference type="Gene3D" id="2.120.10.10">
    <property type="match status" value="1"/>
</dbReference>
<evidence type="ECO:0000256" key="1">
    <source>
        <dbReference type="SAM" id="SignalP"/>
    </source>
</evidence>
<proteinExistence type="predicted"/>
<organism evidence="2 3">
    <name type="scientific">Hortaea werneckii</name>
    <name type="common">Black yeast</name>
    <name type="synonym">Cladosporium werneckii</name>
    <dbReference type="NCBI Taxonomy" id="91943"/>
    <lineage>
        <taxon>Eukaryota</taxon>
        <taxon>Fungi</taxon>
        <taxon>Dikarya</taxon>
        <taxon>Ascomycota</taxon>
        <taxon>Pezizomycotina</taxon>
        <taxon>Dothideomycetes</taxon>
        <taxon>Dothideomycetidae</taxon>
        <taxon>Mycosphaerellales</taxon>
        <taxon>Teratosphaeriaceae</taxon>
        <taxon>Hortaea</taxon>
    </lineage>
</organism>
<gene>
    <name evidence="2" type="ORF">D0862_10321</name>
</gene>
<evidence type="ECO:0000313" key="2">
    <source>
        <dbReference type="EMBL" id="RMY88955.1"/>
    </source>
</evidence>
<keyword evidence="1" id="KW-0732">Signal</keyword>
<feature type="chain" id="PRO_5018293770" description="Sialidase domain-containing protein" evidence="1">
    <location>
        <begin position="31"/>
        <end position="424"/>
    </location>
</feature>
<name>A0A3M7FJF4_HORWE</name>
<dbReference type="VEuPathDB" id="FungiDB:BTJ68_12388"/>
<dbReference type="PANTHER" id="PTHR38792">
    <property type="entry name" value="BNR/ASP-BOX REPEAT DOMAIN PROTEIN (AFU_ORTHOLOGUE AFUA_7G06430)-RELATED"/>
    <property type="match status" value="1"/>
</dbReference>
<evidence type="ECO:0008006" key="4">
    <source>
        <dbReference type="Google" id="ProtNLM"/>
    </source>
</evidence>
<dbReference type="InterPro" id="IPR036278">
    <property type="entry name" value="Sialidase_sf"/>
</dbReference>
<accession>A0A3M7FJF4</accession>
<dbReference type="EMBL" id="QWIQ01000407">
    <property type="protein sequence ID" value="RMY88955.1"/>
    <property type="molecule type" value="Genomic_DNA"/>
</dbReference>
<dbReference type="CDD" id="cd15482">
    <property type="entry name" value="Sialidase_non-viral"/>
    <property type="match status" value="1"/>
</dbReference>
<dbReference type="Proteomes" id="UP000281468">
    <property type="component" value="Unassembled WGS sequence"/>
</dbReference>
<comment type="caution">
    <text evidence="2">The sequence shown here is derived from an EMBL/GenBank/DDBJ whole genome shotgun (WGS) entry which is preliminary data.</text>
</comment>
<dbReference type="AlphaFoldDB" id="A0A3M7FJF4"/>
<feature type="signal peptide" evidence="1">
    <location>
        <begin position="1"/>
        <end position="30"/>
    </location>
</feature>
<dbReference type="PANTHER" id="PTHR38792:SF1">
    <property type="entry name" value="BNR_ASP-BOX REPEAT PROTEIN"/>
    <property type="match status" value="1"/>
</dbReference>
<protein>
    <recommendedName>
        <fullName evidence="4">Sialidase domain-containing protein</fullName>
    </recommendedName>
</protein>
<reference evidence="2 3" key="1">
    <citation type="journal article" date="2018" name="BMC Genomics">
        <title>Genomic evidence for intraspecific hybridization in a clonal and extremely halotolerant yeast.</title>
        <authorList>
            <person name="Gostincar C."/>
            <person name="Stajich J.E."/>
            <person name="Zupancic J."/>
            <person name="Zalar P."/>
            <person name="Gunde-Cimerman N."/>
        </authorList>
    </citation>
    <scope>NUCLEOTIDE SEQUENCE [LARGE SCALE GENOMIC DNA]</scope>
    <source>
        <strain evidence="2 3">EXF-171</strain>
    </source>
</reference>
<evidence type="ECO:0000313" key="3">
    <source>
        <dbReference type="Proteomes" id="UP000281468"/>
    </source>
</evidence>